<dbReference type="PANTHER" id="PTHR43133:SF51">
    <property type="entry name" value="RNA POLYMERASE SIGMA FACTOR"/>
    <property type="match status" value="1"/>
</dbReference>
<keyword evidence="2" id="KW-0805">Transcription regulation</keyword>
<comment type="caution">
    <text evidence="6">The sequence shown here is derived from an EMBL/GenBank/DDBJ whole genome shotgun (WGS) entry which is preliminary data.</text>
</comment>
<keyword evidence="4" id="KW-0804">Transcription</keyword>
<evidence type="ECO:0000313" key="6">
    <source>
        <dbReference type="EMBL" id="SMP58183.1"/>
    </source>
</evidence>
<proteinExistence type="inferred from homology"/>
<organism evidence="6 7">
    <name type="scientific">Neorhodopirellula lusitana</name>
    <dbReference type="NCBI Taxonomy" id="445327"/>
    <lineage>
        <taxon>Bacteria</taxon>
        <taxon>Pseudomonadati</taxon>
        <taxon>Planctomycetota</taxon>
        <taxon>Planctomycetia</taxon>
        <taxon>Pirellulales</taxon>
        <taxon>Pirellulaceae</taxon>
        <taxon>Neorhodopirellula</taxon>
    </lineage>
</organism>
<reference evidence="6 7" key="1">
    <citation type="submission" date="2017-05" db="EMBL/GenBank/DDBJ databases">
        <authorList>
            <person name="Varghese N."/>
            <person name="Submissions S."/>
        </authorList>
    </citation>
    <scope>NUCLEOTIDE SEQUENCE [LARGE SCALE GENOMIC DNA]</scope>
    <source>
        <strain evidence="6 7">DSM 25457</strain>
    </source>
</reference>
<evidence type="ECO:0000256" key="2">
    <source>
        <dbReference type="ARBA" id="ARBA00023015"/>
    </source>
</evidence>
<dbReference type="PANTHER" id="PTHR43133">
    <property type="entry name" value="RNA POLYMERASE ECF-TYPE SIGMA FACTO"/>
    <property type="match status" value="1"/>
</dbReference>
<evidence type="ECO:0000256" key="3">
    <source>
        <dbReference type="ARBA" id="ARBA00023082"/>
    </source>
</evidence>
<comment type="similarity">
    <text evidence="1">Belongs to the sigma-70 factor family. ECF subfamily.</text>
</comment>
<name>A0ABY1Q6R4_9BACT</name>
<evidence type="ECO:0000259" key="5">
    <source>
        <dbReference type="Pfam" id="PF04542"/>
    </source>
</evidence>
<sequence length="286" mass="32937">MKGRATVYFGQKNEKGQPNFKSDRLRQLIALNSLSNFEPVRPSTVEAIVRCTGACFRCLIPVPEEPDAVRPSSAPPEYHDPYFIVFLRSPPIPAVLIPHGEFLVVNRYPAMSLDSEHSEFARLIAQHQRAVQGYILANVPSWGDADEIWQEASVRLWLEFDKFEPGSNFAAWAIRVAHFEILTWRKKVSRSRLIFNDELIELLEEEQQNFASQHSQDRLSALDQCLENCPERQRDLLARFYEPNRQVEQIAIAMKCSVDAVYKSTQRIRKSLRNCIEQRLQHAGVN</sequence>
<dbReference type="SUPFAM" id="SSF88946">
    <property type="entry name" value="Sigma2 domain of RNA polymerase sigma factors"/>
    <property type="match status" value="1"/>
</dbReference>
<accession>A0ABY1Q6R4</accession>
<dbReference type="InterPro" id="IPR013324">
    <property type="entry name" value="RNA_pol_sigma_r3/r4-like"/>
</dbReference>
<dbReference type="SUPFAM" id="SSF88659">
    <property type="entry name" value="Sigma3 and sigma4 domains of RNA polymerase sigma factors"/>
    <property type="match status" value="1"/>
</dbReference>
<gene>
    <name evidence="6" type="ORF">SAMN06265222_10615</name>
</gene>
<dbReference type="Gene3D" id="1.10.10.10">
    <property type="entry name" value="Winged helix-like DNA-binding domain superfamily/Winged helix DNA-binding domain"/>
    <property type="match status" value="1"/>
</dbReference>
<dbReference type="NCBIfam" id="TIGR02937">
    <property type="entry name" value="sigma70-ECF"/>
    <property type="match status" value="1"/>
</dbReference>
<dbReference type="Gene3D" id="1.10.1740.10">
    <property type="match status" value="1"/>
</dbReference>
<feature type="domain" description="RNA polymerase sigma-70 region 2" evidence="5">
    <location>
        <begin position="123"/>
        <end position="190"/>
    </location>
</feature>
<dbReference type="Pfam" id="PF04542">
    <property type="entry name" value="Sigma70_r2"/>
    <property type="match status" value="1"/>
</dbReference>
<dbReference type="InterPro" id="IPR014331">
    <property type="entry name" value="RNA_pol_sigma70_ECF_RHOBA"/>
</dbReference>
<dbReference type="InterPro" id="IPR039425">
    <property type="entry name" value="RNA_pol_sigma-70-like"/>
</dbReference>
<dbReference type="InterPro" id="IPR036388">
    <property type="entry name" value="WH-like_DNA-bd_sf"/>
</dbReference>
<keyword evidence="7" id="KW-1185">Reference proteome</keyword>
<dbReference type="Proteomes" id="UP001158067">
    <property type="component" value="Unassembled WGS sequence"/>
</dbReference>
<dbReference type="InterPro" id="IPR013325">
    <property type="entry name" value="RNA_pol_sigma_r2"/>
</dbReference>
<dbReference type="EMBL" id="FXUG01000006">
    <property type="protein sequence ID" value="SMP58183.1"/>
    <property type="molecule type" value="Genomic_DNA"/>
</dbReference>
<dbReference type="InterPro" id="IPR007627">
    <property type="entry name" value="RNA_pol_sigma70_r2"/>
</dbReference>
<evidence type="ECO:0000256" key="4">
    <source>
        <dbReference type="ARBA" id="ARBA00023163"/>
    </source>
</evidence>
<dbReference type="NCBIfam" id="TIGR02989">
    <property type="entry name" value="Sig-70_gvs1"/>
    <property type="match status" value="1"/>
</dbReference>
<evidence type="ECO:0000313" key="7">
    <source>
        <dbReference type="Proteomes" id="UP001158067"/>
    </source>
</evidence>
<keyword evidence="3" id="KW-0731">Sigma factor</keyword>
<evidence type="ECO:0000256" key="1">
    <source>
        <dbReference type="ARBA" id="ARBA00010641"/>
    </source>
</evidence>
<protein>
    <submittedName>
        <fullName evidence="6">RNA polymerase sigma-70 factor, Rhodopirellula/Verrucomicrobium family</fullName>
    </submittedName>
</protein>
<dbReference type="InterPro" id="IPR014284">
    <property type="entry name" value="RNA_pol_sigma-70_dom"/>
</dbReference>